<dbReference type="Pfam" id="PF02276">
    <property type="entry name" value="CytoC_RC"/>
    <property type="match status" value="1"/>
</dbReference>
<keyword evidence="10" id="KW-1185">Reference proteome</keyword>
<dbReference type="InterPro" id="IPR036280">
    <property type="entry name" value="Multihaem_cyt_sf"/>
</dbReference>
<accession>A0A1I3E3J2</accession>
<protein>
    <recommendedName>
        <fullName evidence="2">Photosynthetic reaction center cytochrome c subunit</fullName>
    </recommendedName>
</protein>
<evidence type="ECO:0000256" key="8">
    <source>
        <dbReference type="ARBA" id="ARBA00023004"/>
    </source>
</evidence>
<dbReference type="GO" id="GO:0009055">
    <property type="term" value="F:electron transfer activity"/>
    <property type="evidence" value="ECO:0007669"/>
    <property type="project" value="InterPro"/>
</dbReference>
<dbReference type="GO" id="GO:0020037">
    <property type="term" value="F:heme binding"/>
    <property type="evidence" value="ECO:0007669"/>
    <property type="project" value="InterPro"/>
</dbReference>
<dbReference type="InterPro" id="IPR023119">
    <property type="entry name" value="Multihaem_cyt_PRC_cyt_su-like"/>
</dbReference>
<organism evidence="9 10">
    <name type="scientific">Halpernia frigidisoli</name>
    <dbReference type="NCBI Taxonomy" id="1125876"/>
    <lineage>
        <taxon>Bacteria</taxon>
        <taxon>Pseudomonadati</taxon>
        <taxon>Bacteroidota</taxon>
        <taxon>Flavobacteriia</taxon>
        <taxon>Flavobacteriales</taxon>
        <taxon>Weeksellaceae</taxon>
        <taxon>Chryseobacterium group</taxon>
        <taxon>Halpernia</taxon>
    </lineage>
</organism>
<evidence type="ECO:0000256" key="2">
    <source>
        <dbReference type="ARBA" id="ARBA00015978"/>
    </source>
</evidence>
<dbReference type="STRING" id="1125876.SAMN05443292_0857"/>
<evidence type="ECO:0000256" key="3">
    <source>
        <dbReference type="ARBA" id="ARBA00022448"/>
    </source>
</evidence>
<keyword evidence="5" id="KW-0349">Heme</keyword>
<gene>
    <name evidence="9" type="ORF">SAMN05443292_0857</name>
</gene>
<dbReference type="OrthoDB" id="951235at2"/>
<evidence type="ECO:0000313" key="10">
    <source>
        <dbReference type="Proteomes" id="UP000198931"/>
    </source>
</evidence>
<dbReference type="Gene3D" id="1.10.468.10">
    <property type="entry name" value="Photosynthetic Reaction Center, subunit C, domain 2"/>
    <property type="match status" value="1"/>
</dbReference>
<keyword evidence="7" id="KW-0249">Electron transport</keyword>
<name>A0A1I3E3J2_9FLAO</name>
<keyword evidence="4" id="KW-0602">Photosynthesis</keyword>
<keyword evidence="8" id="KW-0408">Iron</keyword>
<proteinExistence type="predicted"/>
<dbReference type="EMBL" id="FOQT01000001">
    <property type="protein sequence ID" value="SFH93535.1"/>
    <property type="molecule type" value="Genomic_DNA"/>
</dbReference>
<dbReference type="RefSeq" id="WP_090078886.1">
    <property type="nucleotide sequence ID" value="NZ_FOQT01000001.1"/>
</dbReference>
<keyword evidence="3" id="KW-0813">Transport</keyword>
<dbReference type="GO" id="GO:0019684">
    <property type="term" value="P:photosynthesis, light reaction"/>
    <property type="evidence" value="ECO:0007669"/>
    <property type="project" value="InterPro"/>
</dbReference>
<evidence type="ECO:0000256" key="5">
    <source>
        <dbReference type="ARBA" id="ARBA00022617"/>
    </source>
</evidence>
<evidence type="ECO:0000313" key="9">
    <source>
        <dbReference type="EMBL" id="SFH93535.1"/>
    </source>
</evidence>
<evidence type="ECO:0000256" key="6">
    <source>
        <dbReference type="ARBA" id="ARBA00022723"/>
    </source>
</evidence>
<dbReference type="GO" id="GO:0030077">
    <property type="term" value="C:plasma membrane light-harvesting complex"/>
    <property type="evidence" value="ECO:0007669"/>
    <property type="project" value="InterPro"/>
</dbReference>
<dbReference type="InterPro" id="IPR003158">
    <property type="entry name" value="Photosyn_RC_cyt_c-su"/>
</dbReference>
<evidence type="ECO:0000256" key="7">
    <source>
        <dbReference type="ARBA" id="ARBA00022982"/>
    </source>
</evidence>
<evidence type="ECO:0000256" key="4">
    <source>
        <dbReference type="ARBA" id="ARBA00022531"/>
    </source>
</evidence>
<dbReference type="SUPFAM" id="SSF48695">
    <property type="entry name" value="Multiheme cytochromes"/>
    <property type="match status" value="1"/>
</dbReference>
<sequence>MKTSKLKSLFSLLAFFAIIGFVFTFTTSSTKLYKPVSEKQSEWKNLKVLPQNISEDSLHFVMRTFNTSLGVRCNYCHAAKADDPTKIDFASDAKNSKLIARVMLEMTNDINSKYFLPHAPEPKPKQVVAVYCITCHRGNTNPTEYFQDVSKMIPALMPEPKKIKK</sequence>
<dbReference type="AlphaFoldDB" id="A0A1I3E3J2"/>
<dbReference type="GO" id="GO:0005506">
    <property type="term" value="F:iron ion binding"/>
    <property type="evidence" value="ECO:0007669"/>
    <property type="project" value="InterPro"/>
</dbReference>
<dbReference type="Proteomes" id="UP000198931">
    <property type="component" value="Unassembled WGS sequence"/>
</dbReference>
<dbReference type="NCBIfam" id="NF033196">
    <property type="entry name" value="c_type_nonphoto"/>
    <property type="match status" value="1"/>
</dbReference>
<comment type="function">
    <text evidence="1">The reaction center of purple bacteria contains a tightly bound cytochrome molecule which re-reduces the photo oxidized primary electron donor.</text>
</comment>
<keyword evidence="6" id="KW-0479">Metal-binding</keyword>
<reference evidence="9 10" key="1">
    <citation type="submission" date="2016-10" db="EMBL/GenBank/DDBJ databases">
        <authorList>
            <person name="de Groot N.N."/>
        </authorList>
    </citation>
    <scope>NUCLEOTIDE SEQUENCE [LARGE SCALE GENOMIC DNA]</scope>
    <source>
        <strain evidence="9 10">DSM 26000</strain>
    </source>
</reference>
<evidence type="ECO:0000256" key="1">
    <source>
        <dbReference type="ARBA" id="ARBA00003196"/>
    </source>
</evidence>